<proteinExistence type="predicted"/>
<evidence type="ECO:0000313" key="1">
    <source>
        <dbReference type="EMBL" id="GAA4070827.1"/>
    </source>
</evidence>
<organism evidence="1 2">
    <name type="scientific">Flavobacterium cheonanense</name>
    <dbReference type="NCBI Taxonomy" id="706183"/>
    <lineage>
        <taxon>Bacteria</taxon>
        <taxon>Pseudomonadati</taxon>
        <taxon>Bacteroidota</taxon>
        <taxon>Flavobacteriia</taxon>
        <taxon>Flavobacteriales</taxon>
        <taxon>Flavobacteriaceae</taxon>
        <taxon>Flavobacterium</taxon>
    </lineage>
</organism>
<dbReference type="Proteomes" id="UP001500367">
    <property type="component" value="Unassembled WGS sequence"/>
</dbReference>
<sequence length="87" mass="10651">MAPENTSLILKKYFISNADIKEINLVYERKKTKLHYKINNFFFKKSYYLKVKYNDSTENKIKIEMKDKDLIKPWIINYNFYLASNRQ</sequence>
<reference evidence="2" key="1">
    <citation type="journal article" date="2019" name="Int. J. Syst. Evol. Microbiol.">
        <title>The Global Catalogue of Microorganisms (GCM) 10K type strain sequencing project: providing services to taxonomists for standard genome sequencing and annotation.</title>
        <authorList>
            <consortium name="The Broad Institute Genomics Platform"/>
            <consortium name="The Broad Institute Genome Sequencing Center for Infectious Disease"/>
            <person name="Wu L."/>
            <person name="Ma J."/>
        </authorList>
    </citation>
    <scope>NUCLEOTIDE SEQUENCE [LARGE SCALE GENOMIC DNA]</scope>
    <source>
        <strain evidence="2">JCM 17069</strain>
    </source>
</reference>
<comment type="caution">
    <text evidence="1">The sequence shown here is derived from an EMBL/GenBank/DDBJ whole genome shotgun (WGS) entry which is preliminary data.</text>
</comment>
<name>A0ABP7VN11_9FLAO</name>
<accession>A0ABP7VN11</accession>
<gene>
    <name evidence="1" type="ORF">GCM10022389_15060</name>
</gene>
<protein>
    <submittedName>
        <fullName evidence="1">Uncharacterized protein</fullName>
    </submittedName>
</protein>
<evidence type="ECO:0000313" key="2">
    <source>
        <dbReference type="Proteomes" id="UP001500367"/>
    </source>
</evidence>
<keyword evidence="2" id="KW-1185">Reference proteome</keyword>
<dbReference type="EMBL" id="BAABCT010000003">
    <property type="protein sequence ID" value="GAA4070827.1"/>
    <property type="molecule type" value="Genomic_DNA"/>
</dbReference>